<dbReference type="InterPro" id="IPR052766">
    <property type="entry name" value="S41A_metabolite_peptidase"/>
</dbReference>
<dbReference type="SUPFAM" id="SSF52096">
    <property type="entry name" value="ClpP/crotonase"/>
    <property type="match status" value="1"/>
</dbReference>
<sequence length="777" mass="84720">MPFLQFLFVVAGFTKSAVGYSDPVWKTLNNNTGSACASVSYLAASQTSASPSATATVPAELAYKCINSVPLNVSAALDLIETVKPYWGWQSTIAYLKNPPAEYVEKIQDPVDIFGQLDIIESKVKNGSFASEYEFGFSIYRLLQSTHDGHFVYVPDSVGGIFNFGRTLPLVSVSLDGKAIPQPYAYSDVLEASLGDSSFTPSPIVKIDGEPATSWLEHWSQYGSLQDRDALYNNVFYELAIVALGSSSAGMGTFTGGGRGRWIYPGATTTLQFENGTSVVLKNFAKVLTEFDGVDSGEALYKKKFTVPADHYFQNGALTTATTTTTTATPTSISTSTSSKSTPAPGYPTPVVRQENNLIGGYYLDGEDYADIAVLSVPSFVGSSDAEISFQETSQRFLAEAVAAGKTKLVIDLSANGGGTILQGYDLFKQLFPSMDAFAAADRTRALESIDLLGQSFSEISSTVPRTLDWGKNETLEELEGDIVSSNFNYRTDETPEGQSFDSWAEKFGPHEFNGDQFSSLFRWNLSDVLTPINSGGIQIQGYDGYRTNLTQPFATENVVVLTDGYCASTCTIFSRLMTDLAGVKYVAMGGRSTSGITQAIGGVKGTNDFGWDYIQELVALAYENANATQKTYYNTTSFADFNDQIPFLRAANDTAYNINFRDGIKIGDFEEQTPLQFVYEPADCRIYWTPDMTVDITAAWKAVADSAWGSTDWCVAGSVKTNSTVRMHANVASRYSRPAVIESVPIRQRARRDDYPLDVYTDLRGQNLKKNGYMVP</sequence>
<feature type="domain" description="Tail specific protease" evidence="3">
    <location>
        <begin position="371"/>
        <end position="587"/>
    </location>
</feature>
<name>A0ABR1L6L2_9PEZI</name>
<dbReference type="Gene3D" id="3.90.226.10">
    <property type="entry name" value="2-enoyl-CoA Hydratase, Chain A, domain 1"/>
    <property type="match status" value="1"/>
</dbReference>
<proteinExistence type="predicted"/>
<protein>
    <recommendedName>
        <fullName evidence="7">Tail specific protease domain-containing protein</fullName>
    </recommendedName>
</protein>
<dbReference type="Pfam" id="PF23658">
    <property type="entry name" value="PDZ_CPAF_rel"/>
    <property type="match status" value="1"/>
</dbReference>
<gene>
    <name evidence="5" type="ORF">J3D65DRAFT_579007</name>
</gene>
<evidence type="ECO:0000256" key="1">
    <source>
        <dbReference type="SAM" id="MobiDB-lite"/>
    </source>
</evidence>
<dbReference type="PANTHER" id="PTHR37049">
    <property type="entry name" value="PEPTIDASE S41 FAMILY PROTEIN"/>
    <property type="match status" value="1"/>
</dbReference>
<dbReference type="EMBL" id="JBBPEH010000013">
    <property type="protein sequence ID" value="KAK7530875.1"/>
    <property type="molecule type" value="Genomic_DNA"/>
</dbReference>
<accession>A0ABR1L6L2</accession>
<feature type="domain" description="CPAF-like PDZ" evidence="4">
    <location>
        <begin position="163"/>
        <end position="291"/>
    </location>
</feature>
<reference evidence="5 6" key="1">
    <citation type="submission" date="2024-04" db="EMBL/GenBank/DDBJ databases">
        <title>Phyllosticta paracitricarpa is synonymous to the EU quarantine fungus P. citricarpa based on phylogenomic analyses.</title>
        <authorList>
            <consortium name="Lawrence Berkeley National Laboratory"/>
            <person name="Van ingen-buijs V.A."/>
            <person name="Van westerhoven A.C."/>
            <person name="Haridas S."/>
            <person name="Skiadas P."/>
            <person name="Martin F."/>
            <person name="Groenewald J.Z."/>
            <person name="Crous P.W."/>
            <person name="Seidl M.F."/>
        </authorList>
    </citation>
    <scope>NUCLEOTIDE SEQUENCE [LARGE SCALE GENOMIC DNA]</scope>
    <source>
        <strain evidence="5 6">CPC 17464</strain>
    </source>
</reference>
<feature type="compositionally biased region" description="Low complexity" evidence="1">
    <location>
        <begin position="325"/>
        <end position="344"/>
    </location>
</feature>
<evidence type="ECO:0008006" key="7">
    <source>
        <dbReference type="Google" id="ProtNLM"/>
    </source>
</evidence>
<keyword evidence="6" id="KW-1185">Reference proteome</keyword>
<feature type="chain" id="PRO_5045247797" description="Tail specific protease domain-containing protein" evidence="2">
    <location>
        <begin position="20"/>
        <end position="777"/>
    </location>
</feature>
<feature type="region of interest" description="Disordered" evidence="1">
    <location>
        <begin position="325"/>
        <end position="350"/>
    </location>
</feature>
<dbReference type="InterPro" id="IPR029045">
    <property type="entry name" value="ClpP/crotonase-like_dom_sf"/>
</dbReference>
<comment type="caution">
    <text evidence="5">The sequence shown here is derived from an EMBL/GenBank/DDBJ whole genome shotgun (WGS) entry which is preliminary data.</text>
</comment>
<feature type="signal peptide" evidence="2">
    <location>
        <begin position="1"/>
        <end position="19"/>
    </location>
</feature>
<keyword evidence="2" id="KW-0732">Signal</keyword>
<dbReference type="InterPro" id="IPR005151">
    <property type="entry name" value="Tail-specific_protease"/>
</dbReference>
<evidence type="ECO:0000259" key="4">
    <source>
        <dbReference type="Pfam" id="PF23658"/>
    </source>
</evidence>
<dbReference type="InterPro" id="IPR056186">
    <property type="entry name" value="PDZ_CPAF-rel"/>
</dbReference>
<evidence type="ECO:0000259" key="3">
    <source>
        <dbReference type="Pfam" id="PF03572"/>
    </source>
</evidence>
<dbReference type="Pfam" id="PF03572">
    <property type="entry name" value="Peptidase_S41"/>
    <property type="match status" value="1"/>
</dbReference>
<dbReference type="Proteomes" id="UP001360953">
    <property type="component" value="Unassembled WGS sequence"/>
</dbReference>
<dbReference type="RefSeq" id="XP_066650948.1">
    <property type="nucleotide sequence ID" value="XM_066797690.1"/>
</dbReference>
<evidence type="ECO:0000313" key="5">
    <source>
        <dbReference type="EMBL" id="KAK7530875.1"/>
    </source>
</evidence>
<evidence type="ECO:0000256" key="2">
    <source>
        <dbReference type="SAM" id="SignalP"/>
    </source>
</evidence>
<organism evidence="5 6">
    <name type="scientific">Phyllosticta citribraziliensis</name>
    <dbReference type="NCBI Taxonomy" id="989973"/>
    <lineage>
        <taxon>Eukaryota</taxon>
        <taxon>Fungi</taxon>
        <taxon>Dikarya</taxon>
        <taxon>Ascomycota</taxon>
        <taxon>Pezizomycotina</taxon>
        <taxon>Dothideomycetes</taxon>
        <taxon>Dothideomycetes incertae sedis</taxon>
        <taxon>Botryosphaeriales</taxon>
        <taxon>Phyllostictaceae</taxon>
        <taxon>Phyllosticta</taxon>
    </lineage>
</organism>
<evidence type="ECO:0000313" key="6">
    <source>
        <dbReference type="Proteomes" id="UP001360953"/>
    </source>
</evidence>
<dbReference type="PANTHER" id="PTHR37049:SF4">
    <property type="entry name" value="RHODANESE DOMAIN-CONTAINING PROTEIN"/>
    <property type="match status" value="1"/>
</dbReference>
<dbReference type="GeneID" id="92030596"/>